<proteinExistence type="predicted"/>
<protein>
    <submittedName>
        <fullName evidence="1">Uncharacterized protein</fullName>
    </submittedName>
</protein>
<sequence length="81" mass="9045">MKKPLKFVLGAAAAVAASAVIQKIYAKRSLFEEVMDDFNIDASTPGDLLDGIRNLSEEEYEDFRQNASPIFRTMLQGICKF</sequence>
<gene>
    <name evidence="1" type="ORF">SAMN05443429_10269</name>
</gene>
<name>A0A1M6BNK9_9FLAO</name>
<accession>A0A1M6BNK9</accession>
<dbReference type="STRING" id="1118202.SAMN05443429_10269"/>
<dbReference type="Proteomes" id="UP000184335">
    <property type="component" value="Unassembled WGS sequence"/>
</dbReference>
<reference evidence="1 2" key="1">
    <citation type="submission" date="2016-11" db="EMBL/GenBank/DDBJ databases">
        <authorList>
            <person name="Jaros S."/>
            <person name="Januszkiewicz K."/>
            <person name="Wedrychowicz H."/>
        </authorList>
    </citation>
    <scope>NUCLEOTIDE SEQUENCE [LARGE SCALE GENOMIC DNA]</scope>
    <source>
        <strain evidence="1 2">DSM 25479</strain>
    </source>
</reference>
<dbReference type="AlphaFoldDB" id="A0A1M6BNK9"/>
<organism evidence="1 2">
    <name type="scientific">Cruoricaptor ignavus</name>
    <dbReference type="NCBI Taxonomy" id="1118202"/>
    <lineage>
        <taxon>Bacteria</taxon>
        <taxon>Pseudomonadati</taxon>
        <taxon>Bacteroidota</taxon>
        <taxon>Flavobacteriia</taxon>
        <taxon>Flavobacteriales</taxon>
        <taxon>Weeksellaceae</taxon>
        <taxon>Cruoricaptor</taxon>
    </lineage>
</organism>
<evidence type="ECO:0000313" key="1">
    <source>
        <dbReference type="EMBL" id="SHI50325.1"/>
    </source>
</evidence>
<evidence type="ECO:0000313" key="2">
    <source>
        <dbReference type="Proteomes" id="UP000184335"/>
    </source>
</evidence>
<keyword evidence="2" id="KW-1185">Reference proteome</keyword>
<dbReference type="RefSeq" id="WP_073178143.1">
    <property type="nucleotide sequence ID" value="NZ_CP171011.1"/>
</dbReference>
<dbReference type="EMBL" id="FQYI01000002">
    <property type="protein sequence ID" value="SHI50325.1"/>
    <property type="molecule type" value="Genomic_DNA"/>
</dbReference>